<gene>
    <name evidence="6" type="ORF">LPLAT_LOCUS2665</name>
</gene>
<evidence type="ECO:0000256" key="3">
    <source>
        <dbReference type="ARBA" id="ARBA00023273"/>
    </source>
</evidence>
<evidence type="ECO:0000313" key="6">
    <source>
        <dbReference type="EMBL" id="CAL1676481.1"/>
    </source>
</evidence>
<dbReference type="GO" id="GO:0005929">
    <property type="term" value="C:cilium"/>
    <property type="evidence" value="ECO:0007669"/>
    <property type="project" value="UniProtKB-SubCell"/>
</dbReference>
<evidence type="ECO:0000256" key="2">
    <source>
        <dbReference type="ARBA" id="ARBA00023069"/>
    </source>
</evidence>
<keyword evidence="3" id="KW-0966">Cell projection</keyword>
<protein>
    <recommendedName>
        <fullName evidence="8">Trichohyalin-plectin-homology domain-containing protein</fullName>
    </recommendedName>
</protein>
<organism evidence="6 7">
    <name type="scientific">Lasius platythorax</name>
    <dbReference type="NCBI Taxonomy" id="488582"/>
    <lineage>
        <taxon>Eukaryota</taxon>
        <taxon>Metazoa</taxon>
        <taxon>Ecdysozoa</taxon>
        <taxon>Arthropoda</taxon>
        <taxon>Hexapoda</taxon>
        <taxon>Insecta</taxon>
        <taxon>Pterygota</taxon>
        <taxon>Neoptera</taxon>
        <taxon>Endopterygota</taxon>
        <taxon>Hymenoptera</taxon>
        <taxon>Apocrita</taxon>
        <taxon>Aculeata</taxon>
        <taxon>Formicoidea</taxon>
        <taxon>Formicidae</taxon>
        <taxon>Formicinae</taxon>
        <taxon>Lasius</taxon>
        <taxon>Lasius</taxon>
    </lineage>
</organism>
<name>A0AAV2N9Y1_9HYME</name>
<dbReference type="EMBL" id="OZ034834">
    <property type="protein sequence ID" value="CAL1676481.1"/>
    <property type="molecule type" value="Genomic_DNA"/>
</dbReference>
<evidence type="ECO:0000256" key="4">
    <source>
        <dbReference type="SAM" id="Coils"/>
    </source>
</evidence>
<keyword evidence="7" id="KW-1185">Reference proteome</keyword>
<dbReference type="PANTHER" id="PTHR31183">
    <property type="entry name" value="TRICHOPLEIN KERATIN FILAMENT-BINDING PROTEIN FAMILY MEMBER"/>
    <property type="match status" value="1"/>
</dbReference>
<dbReference type="AlphaFoldDB" id="A0AAV2N9Y1"/>
<comment type="subcellular location">
    <subcellularLocation>
        <location evidence="1">Cell projection</location>
        <location evidence="1">Cilium</location>
    </subcellularLocation>
</comment>
<sequence>MSVVPLPKVRCSSPKTRKYPVDVPGTANISCGHKLRERKNCQVAKYHDKSIFEGSEKDKREYEQFLKTLEFEKETDRKIRNKNLRRRVQQDMSAYEEDLQKRRERLRDLVSSEEMNLTRQIAEEARRGEDARLERMRARTEELRKRREEEHEAMVAVKRMQQYLAACPDVKRELSRRRAIDAKRCNVAQMADNEARRSAERELDDLWHRLMLRELEAKRREEAAESEKRALARRETALALTRQVEDRLVLEEGDKRNQQDERERLEQLWEDVRRAELRNLEAEREKRERLKRELEEQILTTKRFLVERAREESAVDRAFNTLAEEELARERAGAKGSATALRAELLAYLRYLEDLRREEVKRNLEVEAIVEQSRRDVESRRELAMKKFKEARHRAAQEVLRGREEQLRARQEAEERERRVKMVEREAVERQIEMDANLMATERKESRQRAFRYGLELKEQQRCVQETRRESKEDRRRYHRKEEAARQTDEYQKLTDELLKASENITPHPFKALLRECAARHAAEREGRHYCPPALT</sequence>
<dbReference type="Proteomes" id="UP001497644">
    <property type="component" value="Chromosome 11"/>
</dbReference>
<feature type="coiled-coil region" evidence="4">
    <location>
        <begin position="248"/>
        <end position="300"/>
    </location>
</feature>
<keyword evidence="4" id="KW-0175">Coiled coil</keyword>
<dbReference type="InterPro" id="IPR043596">
    <property type="entry name" value="CFAP53/TCHP"/>
</dbReference>
<keyword evidence="2" id="KW-0969">Cilium</keyword>
<feature type="region of interest" description="Disordered" evidence="5">
    <location>
        <begin position="466"/>
        <end position="489"/>
    </location>
</feature>
<evidence type="ECO:0000313" key="7">
    <source>
        <dbReference type="Proteomes" id="UP001497644"/>
    </source>
</evidence>
<evidence type="ECO:0000256" key="1">
    <source>
        <dbReference type="ARBA" id="ARBA00004138"/>
    </source>
</evidence>
<proteinExistence type="predicted"/>
<feature type="coiled-coil region" evidence="4">
    <location>
        <begin position="396"/>
        <end position="426"/>
    </location>
</feature>
<evidence type="ECO:0008006" key="8">
    <source>
        <dbReference type="Google" id="ProtNLM"/>
    </source>
</evidence>
<dbReference type="PANTHER" id="PTHR31183:SF1">
    <property type="entry name" value="CILIA- AND FLAGELLA-ASSOCIATED PROTEIN 53"/>
    <property type="match status" value="1"/>
</dbReference>
<feature type="coiled-coil region" evidence="4">
    <location>
        <begin position="85"/>
        <end position="153"/>
    </location>
</feature>
<accession>A0AAV2N9Y1</accession>
<reference evidence="6" key="1">
    <citation type="submission" date="2024-04" db="EMBL/GenBank/DDBJ databases">
        <authorList>
            <consortium name="Molecular Ecology Group"/>
        </authorList>
    </citation>
    <scope>NUCLEOTIDE SEQUENCE</scope>
</reference>
<evidence type="ECO:0000256" key="5">
    <source>
        <dbReference type="SAM" id="MobiDB-lite"/>
    </source>
</evidence>